<proteinExistence type="predicted"/>
<keyword evidence="2" id="KW-1185">Reference proteome</keyword>
<reference evidence="1 2" key="1">
    <citation type="submission" date="2018-08" db="EMBL/GenBank/DDBJ databases">
        <title>Sequencing the genomes of 1000 actinobacteria strains.</title>
        <authorList>
            <person name="Klenk H.-P."/>
        </authorList>
    </citation>
    <scope>NUCLEOTIDE SEQUENCE [LARGE SCALE GENOMIC DNA]</scope>
    <source>
        <strain evidence="1 2">DSM 22967</strain>
    </source>
</reference>
<dbReference type="EMBL" id="QTUA01000001">
    <property type="protein sequence ID" value="REF30636.1"/>
    <property type="molecule type" value="Genomic_DNA"/>
</dbReference>
<comment type="caution">
    <text evidence="1">The sequence shown here is derived from an EMBL/GenBank/DDBJ whole genome shotgun (WGS) entry which is preliminary data.</text>
</comment>
<gene>
    <name evidence="1" type="ORF">DFJ65_1651</name>
</gene>
<accession>A0A3D9UMX2</accession>
<organism evidence="1 2">
    <name type="scientific">Calidifontibacter indicus</name>
    <dbReference type="NCBI Taxonomy" id="419650"/>
    <lineage>
        <taxon>Bacteria</taxon>
        <taxon>Bacillati</taxon>
        <taxon>Actinomycetota</taxon>
        <taxon>Actinomycetes</taxon>
        <taxon>Micrococcales</taxon>
        <taxon>Dermacoccaceae</taxon>
        <taxon>Calidifontibacter</taxon>
    </lineage>
</organism>
<dbReference type="AlphaFoldDB" id="A0A3D9UMX2"/>
<sequence>MSTDTTNYDLANLTAAVRAIAHGDANDPGGREALAMAVGYRGESSPTLAGAIEKAGYEIAEAIRDGLDQLARAITEGTR</sequence>
<dbReference type="Proteomes" id="UP000256253">
    <property type="component" value="Unassembled WGS sequence"/>
</dbReference>
<dbReference type="RefSeq" id="WP_115922597.1">
    <property type="nucleotide sequence ID" value="NZ_QTUA01000001.1"/>
</dbReference>
<evidence type="ECO:0000313" key="1">
    <source>
        <dbReference type="EMBL" id="REF30636.1"/>
    </source>
</evidence>
<protein>
    <submittedName>
        <fullName evidence="1">Uncharacterized protein</fullName>
    </submittedName>
</protein>
<name>A0A3D9UMX2_9MICO</name>
<evidence type="ECO:0000313" key="2">
    <source>
        <dbReference type="Proteomes" id="UP000256253"/>
    </source>
</evidence>